<feature type="transmembrane region" description="Helical" evidence="5">
    <location>
        <begin position="286"/>
        <end position="308"/>
    </location>
</feature>
<dbReference type="GO" id="GO:0005886">
    <property type="term" value="C:plasma membrane"/>
    <property type="evidence" value="ECO:0007669"/>
    <property type="project" value="TreeGrafter"/>
</dbReference>
<organism evidence="6 7">
    <name type="scientific">Candidatus Marinarcus aquaticus</name>
    <dbReference type="NCBI Taxonomy" id="2044504"/>
    <lineage>
        <taxon>Bacteria</taxon>
        <taxon>Pseudomonadati</taxon>
        <taxon>Campylobacterota</taxon>
        <taxon>Epsilonproteobacteria</taxon>
        <taxon>Campylobacterales</taxon>
        <taxon>Arcobacteraceae</taxon>
        <taxon>Candidatus Marinarcus</taxon>
    </lineage>
</organism>
<feature type="transmembrane region" description="Helical" evidence="5">
    <location>
        <begin position="172"/>
        <end position="195"/>
    </location>
</feature>
<evidence type="ECO:0000256" key="4">
    <source>
        <dbReference type="ARBA" id="ARBA00023136"/>
    </source>
</evidence>
<feature type="transmembrane region" description="Helical" evidence="5">
    <location>
        <begin position="46"/>
        <end position="66"/>
    </location>
</feature>
<feature type="transmembrane region" description="Helical" evidence="5">
    <location>
        <begin position="230"/>
        <end position="250"/>
    </location>
</feature>
<keyword evidence="3 5" id="KW-1133">Transmembrane helix</keyword>
<comment type="caution">
    <text evidence="6">The sequence shown here is derived from an EMBL/GenBank/DDBJ whole genome shotgun (WGS) entry which is preliminary data.</text>
</comment>
<dbReference type="OrthoDB" id="309023at2"/>
<evidence type="ECO:0000256" key="3">
    <source>
        <dbReference type="ARBA" id="ARBA00022989"/>
    </source>
</evidence>
<name>A0A4Q0XSB0_9BACT</name>
<keyword evidence="7" id="KW-1185">Reference proteome</keyword>
<dbReference type="Proteomes" id="UP000290657">
    <property type="component" value="Unassembled WGS sequence"/>
</dbReference>
<dbReference type="InterPro" id="IPR038665">
    <property type="entry name" value="Voltage-dep_anion_channel_sf"/>
</dbReference>
<feature type="transmembrane region" description="Helical" evidence="5">
    <location>
        <begin position="147"/>
        <end position="166"/>
    </location>
</feature>
<gene>
    <name evidence="6" type="ORF">CRV04_03990</name>
</gene>
<feature type="transmembrane region" description="Helical" evidence="5">
    <location>
        <begin position="207"/>
        <end position="224"/>
    </location>
</feature>
<evidence type="ECO:0000313" key="7">
    <source>
        <dbReference type="Proteomes" id="UP000290657"/>
    </source>
</evidence>
<dbReference type="Gene3D" id="1.50.10.150">
    <property type="entry name" value="Voltage-dependent anion channel"/>
    <property type="match status" value="1"/>
</dbReference>
<sequence>MEQENLKKIPNRLQFFPVMMFAIVMGLSGLTLVFRKAHETLHFSALLDLSLSFLTVAVFIAVLLTYGIKIIKYTAQVKQEFNHPIRINFFAAISISFILVSMIVHPMQKALSYDLFIIGAVLHAFFTFYTLSFWINKSLEIQHSNPAWFIPIVGNLIVPIGGVGFVDDAVLLYFFSIGIFFWIIMLAIILNRIIFHVQFAQKFMPTLFILIAPPSIGLLSYFKLTHELDMFAYILFNLGLFFTLLLLFMYKSFLNIKFFISWWAFTFPLASIALASMLMYEQTKVAFYSYISYFFILFVSLVVLIVAYNTIKHMFKKEICIME</sequence>
<dbReference type="Pfam" id="PF03595">
    <property type="entry name" value="SLAC1"/>
    <property type="match status" value="1"/>
</dbReference>
<evidence type="ECO:0000313" key="6">
    <source>
        <dbReference type="EMBL" id="RXJ60172.1"/>
    </source>
</evidence>
<keyword evidence="2 5" id="KW-0812">Transmembrane</keyword>
<feature type="transmembrane region" description="Helical" evidence="5">
    <location>
        <begin position="116"/>
        <end position="135"/>
    </location>
</feature>
<feature type="transmembrane region" description="Helical" evidence="5">
    <location>
        <begin position="87"/>
        <end position="104"/>
    </location>
</feature>
<dbReference type="InterPro" id="IPR052951">
    <property type="entry name" value="Tellurite_res_ion_channel"/>
</dbReference>
<feature type="transmembrane region" description="Helical" evidence="5">
    <location>
        <begin position="12"/>
        <end position="34"/>
    </location>
</feature>
<dbReference type="CDD" id="cd09323">
    <property type="entry name" value="TDT_SLAC1_like"/>
    <property type="match status" value="1"/>
</dbReference>
<evidence type="ECO:0000256" key="2">
    <source>
        <dbReference type="ARBA" id="ARBA00022692"/>
    </source>
</evidence>
<dbReference type="PANTHER" id="PTHR37955:SF1">
    <property type="entry name" value="DEP DOMAIN-CONTAINING PROTEIN"/>
    <property type="match status" value="1"/>
</dbReference>
<reference evidence="6 7" key="1">
    <citation type="submission" date="2017-10" db="EMBL/GenBank/DDBJ databases">
        <title>Genomics of the genus Arcobacter.</title>
        <authorList>
            <person name="Perez-Cataluna A."/>
            <person name="Figueras M.J."/>
        </authorList>
    </citation>
    <scope>NUCLEOTIDE SEQUENCE [LARGE SCALE GENOMIC DNA]</scope>
    <source>
        <strain evidence="6 7">CECT 8987</strain>
    </source>
</reference>
<protein>
    <submittedName>
        <fullName evidence="6">C4-dicarboxylate ABC transporter</fullName>
    </submittedName>
</protein>
<dbReference type="AlphaFoldDB" id="A0A4Q0XSB0"/>
<evidence type="ECO:0000256" key="1">
    <source>
        <dbReference type="ARBA" id="ARBA00004141"/>
    </source>
</evidence>
<comment type="subcellular location">
    <subcellularLocation>
        <location evidence="1">Membrane</location>
        <topology evidence="1">Multi-pass membrane protein</topology>
    </subcellularLocation>
</comment>
<keyword evidence="4 5" id="KW-0472">Membrane</keyword>
<feature type="transmembrane region" description="Helical" evidence="5">
    <location>
        <begin position="262"/>
        <end position="280"/>
    </location>
</feature>
<dbReference type="GO" id="GO:0046583">
    <property type="term" value="F:monoatomic cation efflux transmembrane transporter activity"/>
    <property type="evidence" value="ECO:0007669"/>
    <property type="project" value="TreeGrafter"/>
</dbReference>
<proteinExistence type="predicted"/>
<evidence type="ECO:0000256" key="5">
    <source>
        <dbReference type="SAM" id="Phobius"/>
    </source>
</evidence>
<dbReference type="RefSeq" id="WP_128995520.1">
    <property type="nucleotide sequence ID" value="NZ_PDKN01000002.1"/>
</dbReference>
<dbReference type="PANTHER" id="PTHR37955">
    <property type="entry name" value="TELLURITE RESISTANCE PROTEIN TEHA"/>
    <property type="match status" value="1"/>
</dbReference>
<dbReference type="InterPro" id="IPR004695">
    <property type="entry name" value="SLAC1/Mae1/Ssu1/TehA"/>
</dbReference>
<accession>A0A4Q0XSB0</accession>
<dbReference type="EMBL" id="PDKN01000002">
    <property type="protein sequence ID" value="RXJ60172.1"/>
    <property type="molecule type" value="Genomic_DNA"/>
</dbReference>